<protein>
    <submittedName>
        <fullName evidence="2">DUF5052 family protein</fullName>
    </submittedName>
</protein>
<gene>
    <name evidence="2" type="ORF">OB951_00175</name>
</gene>
<dbReference type="RefSeq" id="WP_281105241.1">
    <property type="nucleotide sequence ID" value="NZ_JAOPMH010000001.1"/>
</dbReference>
<sequence length="213" mass="23022">MRNCLKKGFRPAAVLVVAVLMCSLGGCSDSESGWLKGRAFTMNAYSNTGELTLTSHAEKIGLDGNVTTDSRYYGIGTNGSVSSGSTDSLSSVITVTLDGRELDSCGDTLIFTEDGLEPVKDFAADALKSQDTEKTTGTGSTSQLLNRYKDSFAKKHVVVIKSQMGTPIEVFNGDSIKWDIDDNLPKTTRLMVDGKTLYIHRANFQILDKDSLQ</sequence>
<reference evidence="2" key="1">
    <citation type="submission" date="2022-09" db="EMBL/GenBank/DDBJ databases">
        <authorList>
            <person name="Orihara K."/>
        </authorList>
    </citation>
    <scope>NUCLEOTIDE SEQUENCE</scope>
    <source>
        <strain evidence="2">YIT 13062</strain>
    </source>
</reference>
<keyword evidence="1" id="KW-0732">Signal</keyword>
<name>A0AA43P4T9_9BIFI</name>
<organism evidence="2 3">
    <name type="scientific">Bifidobacterium catenulatum subsp. kashiwanohense</name>
    <dbReference type="NCBI Taxonomy" id="630129"/>
    <lineage>
        <taxon>Bacteria</taxon>
        <taxon>Bacillati</taxon>
        <taxon>Actinomycetota</taxon>
        <taxon>Actinomycetes</taxon>
        <taxon>Bifidobacteriales</taxon>
        <taxon>Bifidobacteriaceae</taxon>
        <taxon>Bifidobacterium</taxon>
    </lineage>
</organism>
<dbReference type="EMBL" id="JAOPMH010000001">
    <property type="protein sequence ID" value="MDH7889046.1"/>
    <property type="molecule type" value="Genomic_DNA"/>
</dbReference>
<accession>A0AA43P4T9</accession>
<dbReference type="InterPro" id="IPR032484">
    <property type="entry name" value="DUF5052"/>
</dbReference>
<dbReference type="AlphaFoldDB" id="A0AA43P4T9"/>
<evidence type="ECO:0000256" key="1">
    <source>
        <dbReference type="SAM" id="SignalP"/>
    </source>
</evidence>
<dbReference type="Proteomes" id="UP001161916">
    <property type="component" value="Unassembled WGS sequence"/>
</dbReference>
<feature type="chain" id="PRO_5041323495" evidence="1">
    <location>
        <begin position="29"/>
        <end position="213"/>
    </location>
</feature>
<dbReference type="Pfam" id="PF16475">
    <property type="entry name" value="DUF5052"/>
    <property type="match status" value="1"/>
</dbReference>
<dbReference type="PROSITE" id="PS51257">
    <property type="entry name" value="PROKAR_LIPOPROTEIN"/>
    <property type="match status" value="1"/>
</dbReference>
<comment type="caution">
    <text evidence="2">The sequence shown here is derived from an EMBL/GenBank/DDBJ whole genome shotgun (WGS) entry which is preliminary data.</text>
</comment>
<evidence type="ECO:0000313" key="2">
    <source>
        <dbReference type="EMBL" id="MDH7889046.1"/>
    </source>
</evidence>
<evidence type="ECO:0000313" key="3">
    <source>
        <dbReference type="Proteomes" id="UP001161916"/>
    </source>
</evidence>
<reference evidence="2" key="2">
    <citation type="journal article" date="2023" name="Gut Microbes">
        <title>Characterization of Bifidobacterium kashiwanohense that utilizes both milk- and plant-derived oligosaccharides.</title>
        <authorList>
            <person name="Orihara K."/>
            <person name="Yahagi K."/>
            <person name="Saito Y."/>
            <person name="Watanabe Y."/>
            <person name="Sasai T."/>
            <person name="Hara T."/>
            <person name="Tsukuda N."/>
            <person name="Oki K."/>
            <person name="Fujimoto J."/>
            <person name="Matsuki T."/>
        </authorList>
    </citation>
    <scope>NUCLEOTIDE SEQUENCE</scope>
    <source>
        <strain evidence="2">YIT 13062</strain>
    </source>
</reference>
<proteinExistence type="predicted"/>
<feature type="signal peptide" evidence="1">
    <location>
        <begin position="1"/>
        <end position="28"/>
    </location>
</feature>